<name>B6K0M5_SCHJY</name>
<accession>B6K0M5</accession>
<keyword evidence="8 9" id="KW-0862">Zinc</keyword>
<dbReference type="OrthoDB" id="10261146at2759"/>
<dbReference type="PANTHER" id="PTHR11774:SF6">
    <property type="entry name" value="PROTEIN FARNESYLTRANSFERASE SUBUNIT BETA"/>
    <property type="match status" value="1"/>
</dbReference>
<dbReference type="AlphaFoldDB" id="B6K0M5"/>
<comment type="function">
    <text evidence="9">Catalyzes the transfer of a farnesyl moiety from farnesyl diphosphate to a cysteine at the fourth position from the C-terminus of several proteins. The beta subunit is responsible for peptide-binding.</text>
</comment>
<dbReference type="RefSeq" id="XP_002173789.1">
    <property type="nucleotide sequence ID" value="XM_002173753.1"/>
</dbReference>
<dbReference type="InterPro" id="IPR001330">
    <property type="entry name" value="Prenyltrans"/>
</dbReference>
<evidence type="ECO:0000259" key="10">
    <source>
        <dbReference type="Pfam" id="PF00432"/>
    </source>
</evidence>
<reference evidence="11 13" key="1">
    <citation type="journal article" date="2011" name="Science">
        <title>Comparative functional genomics of the fission yeasts.</title>
        <authorList>
            <person name="Rhind N."/>
            <person name="Chen Z."/>
            <person name="Yassour M."/>
            <person name="Thompson D.A."/>
            <person name="Haas B.J."/>
            <person name="Habib N."/>
            <person name="Wapinski I."/>
            <person name="Roy S."/>
            <person name="Lin M.F."/>
            <person name="Heiman D.I."/>
            <person name="Young S.K."/>
            <person name="Furuya K."/>
            <person name="Guo Y."/>
            <person name="Pidoux A."/>
            <person name="Chen H.M."/>
            <person name="Robbertse B."/>
            <person name="Goldberg J.M."/>
            <person name="Aoki K."/>
            <person name="Bayne E.H."/>
            <person name="Berlin A.M."/>
            <person name="Desjardins C.A."/>
            <person name="Dobbs E."/>
            <person name="Dukaj L."/>
            <person name="Fan L."/>
            <person name="FitzGerald M.G."/>
            <person name="French C."/>
            <person name="Gujja S."/>
            <person name="Hansen K."/>
            <person name="Keifenheim D."/>
            <person name="Levin J.Z."/>
            <person name="Mosher R.A."/>
            <person name="Mueller C.A."/>
            <person name="Pfiffner J."/>
            <person name="Priest M."/>
            <person name="Russ C."/>
            <person name="Smialowska A."/>
            <person name="Swoboda P."/>
            <person name="Sykes S.M."/>
            <person name="Vaughn M."/>
            <person name="Vengrova S."/>
            <person name="Yoder R."/>
            <person name="Zeng Q."/>
            <person name="Allshire R."/>
            <person name="Baulcombe D."/>
            <person name="Birren B.W."/>
            <person name="Brown W."/>
            <person name="Ekwall K."/>
            <person name="Kellis M."/>
            <person name="Leatherwood J."/>
            <person name="Levin H."/>
            <person name="Margalit H."/>
            <person name="Martienssen R."/>
            <person name="Nieduszynski C.A."/>
            <person name="Spatafora J.W."/>
            <person name="Friedman N."/>
            <person name="Dalgaard J.Z."/>
            <person name="Baumann P."/>
            <person name="Niki H."/>
            <person name="Regev A."/>
            <person name="Nusbaum C."/>
        </authorList>
    </citation>
    <scope>NUCLEOTIDE SEQUENCE [LARGE SCALE GENOMIC DNA]</scope>
    <source>
        <strain evidence="13">yFS275 / FY16936</strain>
    </source>
</reference>
<evidence type="ECO:0000313" key="11">
    <source>
        <dbReference type="EMBL" id="EEB07496.1"/>
    </source>
</evidence>
<keyword evidence="7" id="KW-0677">Repeat</keyword>
<sequence length="375" mass="41511">MSFETLRAYEQTNAVCKPFLDKPSTGFALDAHIKFLESSLKPFPAPYTVLDASKTWIIYWELVSLALLGRLTDDVKEQAVHTLATFRGPNGGFTNGLGHKEHILTTYAAVLSICLCNNSEAYDLIDKKRLLDWLMSLRNADGSFRVHDEGECDSRASYAAVCIAYLVDGVNYPHLFDGTLDWLLQCQTYEGGFAGNPGTEAHGGYTFCSLAAISVLNGSSRVRRIPLARWLTQRQDAILGGLSGRTNKLVDGCYSWWVGASVNLFALEANSDSDTRPLIKSEKLQEYIYQCCQPATGGLRDKPPKPADLYHTCYCLLGLSSIAHNYRLVDNRVHAQNSSSPRYDDYPSLQPAHPVCCVPVNDAESMITHFSSLQC</sequence>
<dbReference type="VEuPathDB" id="FungiDB:SJAG_02583"/>
<comment type="subunit">
    <text evidence="9">Heterodimer of an alpha and a beta subunit.</text>
</comment>
<dbReference type="EC" id="2.5.1.58" evidence="2 9"/>
<proteinExistence type="inferred from homology"/>
<dbReference type="CDD" id="cd02893">
    <property type="entry name" value="FTase"/>
    <property type="match status" value="1"/>
</dbReference>
<evidence type="ECO:0000256" key="2">
    <source>
        <dbReference type="ARBA" id="ARBA00012702"/>
    </source>
</evidence>
<dbReference type="eggNOG" id="KOG0365">
    <property type="taxonomic scope" value="Eukaryota"/>
</dbReference>
<protein>
    <recommendedName>
        <fullName evidence="3 9">Protein farnesyltransferase subunit beta</fullName>
        <shortName evidence="9">FTase-beta</shortName>
        <ecNumber evidence="2 9">2.5.1.58</ecNumber>
    </recommendedName>
</protein>
<dbReference type="Gene3D" id="1.50.10.20">
    <property type="match status" value="1"/>
</dbReference>
<gene>
    <name evidence="12" type="primary">cpp1</name>
    <name evidence="11" type="ORF">SJAG_02583</name>
</gene>
<dbReference type="GO" id="GO:0008270">
    <property type="term" value="F:zinc ion binding"/>
    <property type="evidence" value="ECO:0007669"/>
    <property type="project" value="UniProtKB-UniRule"/>
</dbReference>
<evidence type="ECO:0000256" key="4">
    <source>
        <dbReference type="ARBA" id="ARBA00022602"/>
    </source>
</evidence>
<evidence type="ECO:0000256" key="7">
    <source>
        <dbReference type="ARBA" id="ARBA00022737"/>
    </source>
</evidence>
<dbReference type="Pfam" id="PF00432">
    <property type="entry name" value="Prenyltrans"/>
    <property type="match status" value="1"/>
</dbReference>
<comment type="similarity">
    <text evidence="1 9">Belongs to the protein prenyltransferase subunit beta family.</text>
</comment>
<keyword evidence="13" id="KW-1185">Reference proteome</keyword>
<evidence type="ECO:0000256" key="1">
    <source>
        <dbReference type="ARBA" id="ARBA00010497"/>
    </source>
</evidence>
<dbReference type="OMA" id="CNNSEAY"/>
<dbReference type="InterPro" id="IPR026872">
    <property type="entry name" value="FTB"/>
</dbReference>
<dbReference type="InterPro" id="IPR045089">
    <property type="entry name" value="PGGT1B-like"/>
</dbReference>
<comment type="catalytic activity">
    <reaction evidence="9">
        <text>L-cysteinyl-[protein] + (2E,6E)-farnesyl diphosphate = S-(2E,6E)-farnesyl-L-cysteinyl-[protein] + diphosphate</text>
        <dbReference type="Rhea" id="RHEA:13345"/>
        <dbReference type="Rhea" id="RHEA-COMP:10131"/>
        <dbReference type="Rhea" id="RHEA-COMP:11535"/>
        <dbReference type="ChEBI" id="CHEBI:29950"/>
        <dbReference type="ChEBI" id="CHEBI:33019"/>
        <dbReference type="ChEBI" id="CHEBI:86019"/>
        <dbReference type="ChEBI" id="CHEBI:175763"/>
    </reaction>
</comment>
<evidence type="ECO:0000313" key="13">
    <source>
        <dbReference type="Proteomes" id="UP000001744"/>
    </source>
</evidence>
<keyword evidence="4 9" id="KW-0637">Prenyltransferase</keyword>
<evidence type="ECO:0000256" key="8">
    <source>
        <dbReference type="ARBA" id="ARBA00022833"/>
    </source>
</evidence>
<dbReference type="Proteomes" id="UP000001744">
    <property type="component" value="Unassembled WGS sequence"/>
</dbReference>
<dbReference type="GO" id="GO:0005965">
    <property type="term" value="C:protein farnesyltransferase complex"/>
    <property type="evidence" value="ECO:0000318"/>
    <property type="project" value="GO_Central"/>
</dbReference>
<evidence type="ECO:0000256" key="3">
    <source>
        <dbReference type="ARBA" id="ARBA00015798"/>
    </source>
</evidence>
<dbReference type="JaponicusDB" id="SJAG_02583">
    <property type="gene designation" value="cpp1"/>
</dbReference>
<dbReference type="STRING" id="402676.B6K0M5"/>
<dbReference type="HOGENOM" id="CLU_028946_0_2_1"/>
<dbReference type="SUPFAM" id="SSF48239">
    <property type="entry name" value="Terpenoid cyclases/Protein prenyltransferases"/>
    <property type="match status" value="1"/>
</dbReference>
<evidence type="ECO:0000313" key="12">
    <source>
        <dbReference type="JaponicusDB" id="SJAG_02583"/>
    </source>
</evidence>
<keyword evidence="6 9" id="KW-0479">Metal-binding</keyword>
<dbReference type="EMBL" id="KE651166">
    <property type="protein sequence ID" value="EEB07496.1"/>
    <property type="molecule type" value="Genomic_DNA"/>
</dbReference>
<feature type="domain" description="Prenyltransferase alpha-alpha toroid" evidence="10">
    <location>
        <begin position="28"/>
        <end position="358"/>
    </location>
</feature>
<dbReference type="InterPro" id="IPR008930">
    <property type="entry name" value="Terpenoid_cyclase/PrenylTrfase"/>
</dbReference>
<evidence type="ECO:0000256" key="6">
    <source>
        <dbReference type="ARBA" id="ARBA00022723"/>
    </source>
</evidence>
<organism evidence="11 13">
    <name type="scientific">Schizosaccharomyces japonicus (strain yFS275 / FY16936)</name>
    <name type="common">Fission yeast</name>
    <dbReference type="NCBI Taxonomy" id="402676"/>
    <lineage>
        <taxon>Eukaryota</taxon>
        <taxon>Fungi</taxon>
        <taxon>Dikarya</taxon>
        <taxon>Ascomycota</taxon>
        <taxon>Taphrinomycotina</taxon>
        <taxon>Schizosaccharomycetes</taxon>
        <taxon>Schizosaccharomycetales</taxon>
        <taxon>Schizosaccharomycetaceae</taxon>
        <taxon>Schizosaccharomyces</taxon>
    </lineage>
</organism>
<keyword evidence="5 9" id="KW-0808">Transferase</keyword>
<comment type="cofactor">
    <cofactor evidence="9">
        <name>Zn(2+)</name>
        <dbReference type="ChEBI" id="CHEBI:29105"/>
    </cofactor>
    <text evidence="9">Binds 1 zinc ion per subunit.</text>
</comment>
<dbReference type="GO" id="GO:0097354">
    <property type="term" value="P:prenylation"/>
    <property type="evidence" value="ECO:0007669"/>
    <property type="project" value="UniProtKB-UniRule"/>
</dbReference>
<evidence type="ECO:0000256" key="5">
    <source>
        <dbReference type="ARBA" id="ARBA00022679"/>
    </source>
</evidence>
<dbReference type="PANTHER" id="PTHR11774">
    <property type="entry name" value="GERANYLGERANYL TRANSFERASE TYPE BETA SUBUNIT"/>
    <property type="match status" value="1"/>
</dbReference>
<dbReference type="GO" id="GO:0004660">
    <property type="term" value="F:protein farnesyltransferase activity"/>
    <property type="evidence" value="ECO:0007669"/>
    <property type="project" value="UniProtKB-UniRule"/>
</dbReference>
<dbReference type="GeneID" id="7051210"/>
<evidence type="ECO:0000256" key="9">
    <source>
        <dbReference type="RuleBase" id="RU365056"/>
    </source>
</evidence>